<evidence type="ECO:0000313" key="2">
    <source>
        <dbReference type="Proteomes" id="UP000499080"/>
    </source>
</evidence>
<proteinExistence type="predicted"/>
<dbReference type="EMBL" id="BGPR01002997">
    <property type="protein sequence ID" value="GBM82255.1"/>
    <property type="molecule type" value="Genomic_DNA"/>
</dbReference>
<reference evidence="1 2" key="1">
    <citation type="journal article" date="2019" name="Sci. Rep.">
        <title>Orb-weaving spider Araneus ventricosus genome elucidates the spidroin gene catalogue.</title>
        <authorList>
            <person name="Kono N."/>
            <person name="Nakamura H."/>
            <person name="Ohtoshi R."/>
            <person name="Moran D.A.P."/>
            <person name="Shinohara A."/>
            <person name="Yoshida Y."/>
            <person name="Fujiwara M."/>
            <person name="Mori M."/>
            <person name="Tomita M."/>
            <person name="Arakawa K."/>
        </authorList>
    </citation>
    <scope>NUCLEOTIDE SEQUENCE [LARGE SCALE GENOMIC DNA]</scope>
</reference>
<protein>
    <submittedName>
        <fullName evidence="1">Uncharacterized protein</fullName>
    </submittedName>
</protein>
<dbReference type="OrthoDB" id="6436943at2759"/>
<name>A0A4Y2IX57_ARAVE</name>
<sequence>MGAQLYPRNQDGLNDAQTSLLTRNEKIQSVTLHREGYADSVLGREERVVLIDCLTSETINAARYCETLTKLKSAIRRQIPGLLN</sequence>
<dbReference type="Proteomes" id="UP000499080">
    <property type="component" value="Unassembled WGS sequence"/>
</dbReference>
<accession>A0A4Y2IX57</accession>
<dbReference type="AlphaFoldDB" id="A0A4Y2IX57"/>
<evidence type="ECO:0000313" key="1">
    <source>
        <dbReference type="EMBL" id="GBM82255.1"/>
    </source>
</evidence>
<gene>
    <name evidence="1" type="ORF">AVEN_216088_1</name>
</gene>
<comment type="caution">
    <text evidence="1">The sequence shown here is derived from an EMBL/GenBank/DDBJ whole genome shotgun (WGS) entry which is preliminary data.</text>
</comment>
<keyword evidence="2" id="KW-1185">Reference proteome</keyword>
<organism evidence="1 2">
    <name type="scientific">Araneus ventricosus</name>
    <name type="common">Orbweaver spider</name>
    <name type="synonym">Epeira ventricosa</name>
    <dbReference type="NCBI Taxonomy" id="182803"/>
    <lineage>
        <taxon>Eukaryota</taxon>
        <taxon>Metazoa</taxon>
        <taxon>Ecdysozoa</taxon>
        <taxon>Arthropoda</taxon>
        <taxon>Chelicerata</taxon>
        <taxon>Arachnida</taxon>
        <taxon>Araneae</taxon>
        <taxon>Araneomorphae</taxon>
        <taxon>Entelegynae</taxon>
        <taxon>Araneoidea</taxon>
        <taxon>Araneidae</taxon>
        <taxon>Araneus</taxon>
    </lineage>
</organism>